<evidence type="ECO:0000256" key="6">
    <source>
        <dbReference type="ARBA" id="ARBA00022840"/>
    </source>
</evidence>
<dbReference type="InterPro" id="IPR037118">
    <property type="entry name" value="Val-tRNA_synth_C_sf"/>
</dbReference>
<dbReference type="InterPro" id="IPR003439">
    <property type="entry name" value="ABC_transporter-like_ATP-bd"/>
</dbReference>
<feature type="binding site" evidence="11">
    <location>
        <begin position="399"/>
        <end position="406"/>
    </location>
    <ligand>
        <name>ATP</name>
        <dbReference type="ChEBI" id="CHEBI:30616"/>
        <label>2</label>
    </ligand>
</feature>
<keyword evidence="2 11" id="KW-0677">Repeat</keyword>
<dbReference type="InterPro" id="IPR032524">
    <property type="entry name" value="ABC_tran_C"/>
</dbReference>
<dbReference type="GO" id="GO:0005524">
    <property type="term" value="F:ATP binding"/>
    <property type="evidence" value="ECO:0007669"/>
    <property type="project" value="UniProtKB-UniRule"/>
</dbReference>
<dbReference type="PANTHER" id="PTHR42855">
    <property type="entry name" value="ABC TRANSPORTER ATP-BINDING SUBUNIT"/>
    <property type="match status" value="1"/>
</dbReference>
<keyword evidence="3 11" id="KW-0547">Nucleotide-binding</keyword>
<dbReference type="AlphaFoldDB" id="A0A653B983"/>
<dbReference type="EC" id="3.6.1.-" evidence="11"/>
<dbReference type="InterPro" id="IPR043686">
    <property type="entry name" value="Uup"/>
</dbReference>
<reference evidence="12" key="1">
    <citation type="submission" date="2018-11" db="EMBL/GenBank/DDBJ databases">
        <authorList>
            <consortium name="Genoscope - CEA"/>
            <person name="William W."/>
        </authorList>
    </citation>
    <scope>NUCLEOTIDE SEQUENCE [LARGE SCALE GENOMIC DNA]</scope>
    <source>
        <strain evidence="12">T9AD</strain>
    </source>
</reference>
<dbReference type="EMBL" id="LR130779">
    <property type="protein sequence ID" value="VDN65203.1"/>
    <property type="molecule type" value="Genomic_DNA"/>
</dbReference>
<comment type="function">
    <text evidence="11">Probably plays a role in ribosome assembly or function. May be involved in resolution of branched DNA intermediates that result from template switching in postreplication gaps. Binds DNA and has ATPase activity.</text>
</comment>
<dbReference type="SUPFAM" id="SSF52540">
    <property type="entry name" value="P-loop containing nucleoside triphosphate hydrolases"/>
    <property type="match status" value="2"/>
</dbReference>
<dbReference type="SMART" id="SM00382">
    <property type="entry name" value="AAA"/>
    <property type="match status" value="2"/>
</dbReference>
<evidence type="ECO:0000256" key="1">
    <source>
        <dbReference type="ARBA" id="ARBA00022490"/>
    </source>
</evidence>
<keyword evidence="1 11" id="KW-0963">Cytoplasm</keyword>
<dbReference type="HAMAP" id="MF_00848">
    <property type="entry name" value="Uup"/>
    <property type="match status" value="1"/>
</dbReference>
<feature type="binding site" evidence="11">
    <location>
        <begin position="85"/>
        <end position="92"/>
    </location>
    <ligand>
        <name>ATP</name>
        <dbReference type="ChEBI" id="CHEBI:30616"/>
        <label>1</label>
    </ligand>
</feature>
<dbReference type="GO" id="GO:0043022">
    <property type="term" value="F:ribosome binding"/>
    <property type="evidence" value="ECO:0007669"/>
    <property type="project" value="UniProtKB-UniRule"/>
</dbReference>
<dbReference type="Pfam" id="PF12848">
    <property type="entry name" value="ABC_tran_Xtn"/>
    <property type="match status" value="1"/>
</dbReference>
<keyword evidence="4 11" id="KW-0227">DNA damage</keyword>
<feature type="coiled-coil region" evidence="11">
    <location>
        <begin position="630"/>
        <end position="684"/>
    </location>
</feature>
<keyword evidence="8 11" id="KW-0234">DNA repair</keyword>
<evidence type="ECO:0000256" key="10">
    <source>
        <dbReference type="ARBA" id="ARBA00061478"/>
    </source>
</evidence>
<evidence type="ECO:0000256" key="2">
    <source>
        <dbReference type="ARBA" id="ARBA00022737"/>
    </source>
</evidence>
<name>A0A653B983_ECTOL</name>
<dbReference type="CDD" id="cd03221">
    <property type="entry name" value="ABCF_EF-3"/>
    <property type="match status" value="1"/>
</dbReference>
<evidence type="ECO:0000256" key="7">
    <source>
        <dbReference type="ARBA" id="ARBA00023125"/>
    </source>
</evidence>
<evidence type="ECO:0000256" key="9">
    <source>
        <dbReference type="ARBA" id="ARBA00049360"/>
    </source>
</evidence>
<dbReference type="GO" id="GO:0003677">
    <property type="term" value="F:DNA binding"/>
    <property type="evidence" value="ECO:0007669"/>
    <property type="project" value="UniProtKB-UniRule"/>
</dbReference>
<gene>
    <name evidence="11 12" type="primary">uup</name>
    <name evidence="12" type="ORF">POT9AD_4228</name>
</gene>
<keyword evidence="6 11" id="KW-0067">ATP-binding</keyword>
<dbReference type="Pfam" id="PF16326">
    <property type="entry name" value="ABC_tran_CTD"/>
    <property type="match status" value="1"/>
</dbReference>
<dbReference type="Gene3D" id="1.10.287.380">
    <property type="entry name" value="Valyl-tRNA synthetase, C-terminal domain"/>
    <property type="match status" value="1"/>
</dbReference>
<dbReference type="InterPro" id="IPR003593">
    <property type="entry name" value="AAA+_ATPase"/>
</dbReference>
<organism evidence="12">
    <name type="scientific">Ectopseudomonas oleovorans</name>
    <name type="common">Pseudomonas oleovorans</name>
    <dbReference type="NCBI Taxonomy" id="301"/>
    <lineage>
        <taxon>Bacteria</taxon>
        <taxon>Pseudomonadati</taxon>
        <taxon>Pseudomonadota</taxon>
        <taxon>Gammaproteobacteria</taxon>
        <taxon>Pseudomonadales</taxon>
        <taxon>Pseudomonadaceae</taxon>
        <taxon>Ectopseudomonas</taxon>
    </lineage>
</organism>
<keyword evidence="7 11" id="KW-0238">DNA-binding</keyword>
<dbReference type="PANTHER" id="PTHR42855:SF1">
    <property type="entry name" value="ABC TRANSPORTER DOMAIN-CONTAINING PROTEIN"/>
    <property type="match status" value="1"/>
</dbReference>
<keyword evidence="5 11" id="KW-0378">Hydrolase</keyword>
<proteinExistence type="inferred from homology"/>
<dbReference type="InterPro" id="IPR027417">
    <property type="entry name" value="P-loop_NTPase"/>
</dbReference>
<evidence type="ECO:0000256" key="8">
    <source>
        <dbReference type="ARBA" id="ARBA00023204"/>
    </source>
</evidence>
<dbReference type="Pfam" id="PF00005">
    <property type="entry name" value="ABC_tran"/>
    <property type="match status" value="2"/>
</dbReference>
<evidence type="ECO:0000256" key="4">
    <source>
        <dbReference type="ARBA" id="ARBA00022763"/>
    </source>
</evidence>
<protein>
    <recommendedName>
        <fullName evidence="11">ATP-binding protein Uup</fullName>
        <ecNumber evidence="11">3.6.1.-</ecNumber>
    </recommendedName>
</protein>
<evidence type="ECO:0000256" key="3">
    <source>
        <dbReference type="ARBA" id="ARBA00022741"/>
    </source>
</evidence>
<dbReference type="FunFam" id="3.40.50.300:FF:000011">
    <property type="entry name" value="Putative ABC transporter ATP-binding component"/>
    <property type="match status" value="1"/>
</dbReference>
<dbReference type="FunFam" id="3.40.50.300:FF:000309">
    <property type="entry name" value="ABC transporter ATP-binding protein"/>
    <property type="match status" value="1"/>
</dbReference>
<dbReference type="InterPro" id="IPR032781">
    <property type="entry name" value="ABC_tran_Xtn"/>
</dbReference>
<comment type="catalytic activity">
    <reaction evidence="9 11">
        <text>ATP + H2O = ADP + phosphate + H(+)</text>
        <dbReference type="Rhea" id="RHEA:13065"/>
        <dbReference type="ChEBI" id="CHEBI:15377"/>
        <dbReference type="ChEBI" id="CHEBI:15378"/>
        <dbReference type="ChEBI" id="CHEBI:30616"/>
        <dbReference type="ChEBI" id="CHEBI:43474"/>
        <dbReference type="ChEBI" id="CHEBI:456216"/>
    </reaction>
</comment>
<dbReference type="PROSITE" id="PS00211">
    <property type="entry name" value="ABC_TRANSPORTER_1"/>
    <property type="match status" value="2"/>
</dbReference>
<dbReference type="InterPro" id="IPR051309">
    <property type="entry name" value="ABCF_ATPase"/>
</dbReference>
<dbReference type="GO" id="GO:0005737">
    <property type="term" value="C:cytoplasm"/>
    <property type="evidence" value="ECO:0007669"/>
    <property type="project" value="UniProtKB-SubCell"/>
</dbReference>
<sequence length="690" mass="76289">MARRRTDICGKEAAPGRSGAIRMDAAAGAKRQQPGCISGRMRPLFLEMPMTLLKFADVSLAYGAMPLLDGVSWQIARGERVCIIGRNGTGKSSMLRLVKGDQMPDDGEIWRAPGLKIGELPQELPRADERTVFDVVAEGLAGVGELLARYHHLAQHISGDDDLEQLMHVQQELEAKDGWRLQQLVDSTLSRLQLPADKTLAELSGGWRRRVLLAQALVSEPDLLLLDEPTNHLDIGAIAWLEEALKDFGGAVLFITHDRSFLQNLATRILELDRGGLIDWNGDYASFLVHKEQQLAAEETANALFDKRLAQEEVWIRQGIKARRTRNEGRVRALKAMRAERAERRERQGKATIQLETADKSGKQVMVAENVSFAHAGGPFLVRDFSMVLQRGDRIGLLGANGTGKTTLLKLLLGDLQPSSGGIEVGTKLEVAYFDQLRHQLEPEKTVIDNVAEGRDFISIDGQNRHVLSYLGDFLFSPQRARTPVKALSGGERARLLLAKLFSKPANLLVLDEPTNDLDVETLELLEEVLLNFPGTVLMVSHDRAFLDNVVTSTLVFEGEGKVREYVGGYQDWLRQGGSPRLLGVGESKSGKAELASAVVEAPVAEAPQPVQESSEPAKKKLSYKLQRELEAIPGQIDALEQEMAALQERIADPGFYQQPVQTTTDVLARLDDLQKELDRLIERWAELEG</sequence>
<evidence type="ECO:0000256" key="5">
    <source>
        <dbReference type="ARBA" id="ARBA00022801"/>
    </source>
</evidence>
<comment type="similarity">
    <text evidence="10 11">Belongs to the ABC transporter superfamily. ABCF family. Uup subfamily.</text>
</comment>
<keyword evidence="11" id="KW-0175">Coiled coil</keyword>
<dbReference type="Gene3D" id="3.40.50.300">
    <property type="entry name" value="P-loop containing nucleotide triphosphate hydrolases"/>
    <property type="match status" value="2"/>
</dbReference>
<accession>A0A653B983</accession>
<evidence type="ECO:0000313" key="12">
    <source>
        <dbReference type="EMBL" id="VDN65203.1"/>
    </source>
</evidence>
<comment type="subcellular location">
    <subcellularLocation>
        <location evidence="11">Cytoplasm</location>
    </subcellularLocation>
    <text evidence="11">Associates with ribosomes.</text>
</comment>
<dbReference type="InterPro" id="IPR017871">
    <property type="entry name" value="ABC_transporter-like_CS"/>
</dbReference>
<dbReference type="GO" id="GO:0016887">
    <property type="term" value="F:ATP hydrolysis activity"/>
    <property type="evidence" value="ECO:0007669"/>
    <property type="project" value="UniProtKB-UniRule"/>
</dbReference>
<evidence type="ECO:0000256" key="11">
    <source>
        <dbReference type="HAMAP-Rule" id="MF_00848"/>
    </source>
</evidence>
<dbReference type="PROSITE" id="PS50893">
    <property type="entry name" value="ABC_TRANSPORTER_2"/>
    <property type="match status" value="2"/>
</dbReference>
<dbReference type="GO" id="GO:0006281">
    <property type="term" value="P:DNA repair"/>
    <property type="evidence" value="ECO:0007669"/>
    <property type="project" value="UniProtKB-KW"/>
</dbReference>